<dbReference type="GeneTree" id="ENSGT00940000162677"/>
<keyword evidence="9" id="KW-1185">Reference proteome</keyword>
<evidence type="ECO:0000256" key="1">
    <source>
        <dbReference type="ARBA" id="ARBA00004123"/>
    </source>
</evidence>
<comment type="subcellular location">
    <subcellularLocation>
        <location evidence="1">Nucleus</location>
    </subcellularLocation>
</comment>
<dbReference type="RefSeq" id="XP_005997637.1">
    <property type="nucleotide sequence ID" value="XM_005997575.3"/>
</dbReference>
<keyword evidence="3" id="KW-0649">Protein kinase inhibitor</keyword>
<organism evidence="8 9">
    <name type="scientific">Latimeria chalumnae</name>
    <name type="common">Coelacanth</name>
    <dbReference type="NCBI Taxonomy" id="7897"/>
    <lineage>
        <taxon>Eukaryota</taxon>
        <taxon>Metazoa</taxon>
        <taxon>Chordata</taxon>
        <taxon>Craniata</taxon>
        <taxon>Vertebrata</taxon>
        <taxon>Euteleostomi</taxon>
        <taxon>Coelacanthiformes</taxon>
        <taxon>Coelacanthidae</taxon>
        <taxon>Latimeria</taxon>
    </lineage>
</organism>
<evidence type="ECO:0000259" key="7">
    <source>
        <dbReference type="Pfam" id="PF02234"/>
    </source>
</evidence>
<evidence type="ECO:0000256" key="3">
    <source>
        <dbReference type="ARBA" id="ARBA00023013"/>
    </source>
</evidence>
<dbReference type="OMA" id="QENRTDK"/>
<proteinExistence type="inferred from homology"/>
<dbReference type="AlphaFoldDB" id="H3B1F3"/>
<evidence type="ECO:0000256" key="6">
    <source>
        <dbReference type="SAM" id="MobiDB-lite"/>
    </source>
</evidence>
<dbReference type="PANTHER" id="PTHR10265:SF44">
    <property type="entry name" value="CYCLIN-DEPENDENT KINASE INHIBITOR 1C"/>
    <property type="match status" value="1"/>
</dbReference>
<name>H3B1F3_LATCH</name>
<accession>H3B1F3</accession>
<dbReference type="InterPro" id="IPR003175">
    <property type="entry name" value="CDI_dom"/>
</dbReference>
<evidence type="ECO:0000256" key="4">
    <source>
        <dbReference type="ARBA" id="ARBA00023242"/>
    </source>
</evidence>
<dbReference type="STRING" id="7897.ENSLACP00000015724"/>
<dbReference type="GO" id="GO:0045930">
    <property type="term" value="P:negative regulation of mitotic cell cycle"/>
    <property type="evidence" value="ECO:0007669"/>
    <property type="project" value="TreeGrafter"/>
</dbReference>
<feature type="region of interest" description="Disordered" evidence="6">
    <location>
        <begin position="181"/>
        <end position="215"/>
    </location>
</feature>
<feature type="compositionally biased region" description="Polar residues" evidence="6">
    <location>
        <begin position="190"/>
        <end position="199"/>
    </location>
</feature>
<dbReference type="GO" id="GO:0005634">
    <property type="term" value="C:nucleus"/>
    <property type="evidence" value="ECO:0007669"/>
    <property type="project" value="UniProtKB-SubCell"/>
</dbReference>
<reference evidence="8" key="3">
    <citation type="submission" date="2025-09" db="UniProtKB">
        <authorList>
            <consortium name="Ensembl"/>
        </authorList>
    </citation>
    <scope>IDENTIFICATION</scope>
</reference>
<feature type="domain" description="Cyclin-dependent kinase inhibitor" evidence="7">
    <location>
        <begin position="31"/>
        <end position="80"/>
    </location>
</feature>
<evidence type="ECO:0000256" key="2">
    <source>
        <dbReference type="ARBA" id="ARBA00006726"/>
    </source>
</evidence>
<dbReference type="Bgee" id="ENSLACG00000013848">
    <property type="expression patterns" value="Expressed in post-anal tail muscle and 6 other cell types or tissues"/>
</dbReference>
<reference evidence="8" key="2">
    <citation type="submission" date="2025-08" db="UniProtKB">
        <authorList>
            <consortium name="Ensembl"/>
        </authorList>
    </citation>
    <scope>IDENTIFICATION</scope>
</reference>
<dbReference type="Gene3D" id="4.10.365.10">
    <property type="entry name" value="p27"/>
    <property type="match status" value="1"/>
</dbReference>
<sequence length="215" mass="24354">MSNVQLSNVTLDRLAARRTFPFHARTGVCKNLFGPVDHEELSRDLKKRLQEISEMDRRRWSFDFDTETPLEGGEYEWEEVDATSMPAFYAEAVHIGNNKLSVPVRSRLGMDSAPKDCNQESTPNQESRLSALESTSCGDKKETNQEKRSDKLNSGNKANKTLPCTPRKRVSNTASLITDFYMKRKKTGESKVSSENGSPSEYVIPTEQTPCKRIR</sequence>
<dbReference type="KEGG" id="lcm:102360661"/>
<evidence type="ECO:0000256" key="5">
    <source>
        <dbReference type="ARBA" id="ARBA00023306"/>
    </source>
</evidence>
<evidence type="ECO:0000313" key="9">
    <source>
        <dbReference type="Proteomes" id="UP000008672"/>
    </source>
</evidence>
<dbReference type="eggNOG" id="KOG4743">
    <property type="taxonomic scope" value="Eukaryota"/>
</dbReference>
<dbReference type="HOGENOM" id="CLU_077692_1_0_1"/>
<feature type="region of interest" description="Disordered" evidence="6">
    <location>
        <begin position="111"/>
        <end position="169"/>
    </location>
</feature>
<dbReference type="EMBL" id="AFYH01085706">
    <property type="status" value="NOT_ANNOTATED_CDS"/>
    <property type="molecule type" value="Genomic_DNA"/>
</dbReference>
<dbReference type="InterPro" id="IPR044898">
    <property type="entry name" value="CDI_dom_sf"/>
</dbReference>
<dbReference type="OrthoDB" id="6373236at2759"/>
<dbReference type="CTD" id="100004175"/>
<keyword evidence="4" id="KW-0539">Nucleus</keyword>
<evidence type="ECO:0000313" key="8">
    <source>
        <dbReference type="Ensembl" id="ENSLACP00000015724.2"/>
    </source>
</evidence>
<dbReference type="GeneID" id="102360661"/>
<feature type="compositionally biased region" description="Polar residues" evidence="6">
    <location>
        <begin position="119"/>
        <end position="137"/>
    </location>
</feature>
<dbReference type="PANTHER" id="PTHR10265">
    <property type="entry name" value="CYCLIN-DEPENDENT KINASE INHIBITOR 1"/>
    <property type="match status" value="1"/>
</dbReference>
<keyword evidence="5" id="KW-0131">Cell cycle</keyword>
<feature type="compositionally biased region" description="Basic and acidic residues" evidence="6">
    <location>
        <begin position="138"/>
        <end position="151"/>
    </location>
</feature>
<dbReference type="Ensembl" id="ENSLACT00000015834.2">
    <property type="protein sequence ID" value="ENSLACP00000015724.2"/>
    <property type="gene ID" value="ENSLACG00000013848.2"/>
</dbReference>
<gene>
    <name evidence="8" type="primary">CDKN1CB</name>
</gene>
<dbReference type="Pfam" id="PF02234">
    <property type="entry name" value="CDI"/>
    <property type="match status" value="1"/>
</dbReference>
<protein>
    <submittedName>
        <fullName evidence="8">Cyclin dependent kinase inhibitor 1C</fullName>
    </submittedName>
</protein>
<dbReference type="GO" id="GO:0004861">
    <property type="term" value="F:cyclin-dependent protein serine/threonine kinase inhibitor activity"/>
    <property type="evidence" value="ECO:0007669"/>
    <property type="project" value="InterPro"/>
</dbReference>
<comment type="similarity">
    <text evidence="2">Belongs to the CDI family.</text>
</comment>
<dbReference type="Proteomes" id="UP000008672">
    <property type="component" value="Unassembled WGS sequence"/>
</dbReference>
<reference evidence="9" key="1">
    <citation type="submission" date="2011-08" db="EMBL/GenBank/DDBJ databases">
        <title>The draft genome of Latimeria chalumnae.</title>
        <authorList>
            <person name="Di Palma F."/>
            <person name="Alfoldi J."/>
            <person name="Johnson J."/>
            <person name="Berlin A."/>
            <person name="Gnerre S."/>
            <person name="Jaffe D."/>
            <person name="MacCallum I."/>
            <person name="Young S."/>
            <person name="Walker B.J."/>
            <person name="Lander E."/>
            <person name="Lindblad-Toh K."/>
        </authorList>
    </citation>
    <scope>NUCLEOTIDE SEQUENCE [LARGE SCALE GENOMIC DNA]</scope>
    <source>
        <strain evidence="9">Wild caught</strain>
    </source>
</reference>
<dbReference type="InParanoid" id="H3B1F3"/>